<keyword evidence="3" id="KW-0649">Protein kinase inhibitor</keyword>
<feature type="domain" description="Cyclin-dependent kinase inhibitor" evidence="6">
    <location>
        <begin position="187"/>
        <end position="232"/>
    </location>
</feature>
<dbReference type="GO" id="GO:0004861">
    <property type="term" value="F:cyclin-dependent protein serine/threonine kinase inhibitor activity"/>
    <property type="evidence" value="ECO:0007669"/>
    <property type="project" value="InterPro"/>
</dbReference>
<dbReference type="InterPro" id="IPR003175">
    <property type="entry name" value="CDI_dom"/>
</dbReference>
<dbReference type="AlphaFoldDB" id="A0A6P6T5B9"/>
<dbReference type="PANTHER" id="PTHR46776">
    <property type="entry name" value="CYCLIN-DEPENDENT KINASE INHIBITOR 4-RELATED"/>
    <property type="match status" value="1"/>
</dbReference>
<feature type="region of interest" description="Disordered" evidence="5">
    <location>
        <begin position="87"/>
        <end position="126"/>
    </location>
</feature>
<dbReference type="RefSeq" id="XP_027073192.1">
    <property type="nucleotide sequence ID" value="XM_027217391.2"/>
</dbReference>
<dbReference type="GO" id="GO:0051726">
    <property type="term" value="P:regulation of cell cycle"/>
    <property type="evidence" value="ECO:0007669"/>
    <property type="project" value="InterPro"/>
</dbReference>
<feature type="compositionally biased region" description="Acidic residues" evidence="5">
    <location>
        <begin position="103"/>
        <end position="122"/>
    </location>
</feature>
<gene>
    <name evidence="8" type="primary">LOC113697804</name>
</gene>
<keyword evidence="7" id="KW-1185">Reference proteome</keyword>
<dbReference type="GO" id="GO:0005654">
    <property type="term" value="C:nucleoplasm"/>
    <property type="evidence" value="ECO:0007669"/>
    <property type="project" value="UniProtKB-SubCell"/>
</dbReference>
<reference evidence="8" key="2">
    <citation type="submission" date="2025-08" db="UniProtKB">
        <authorList>
            <consortium name="RefSeq"/>
        </authorList>
    </citation>
    <scope>IDENTIFICATION</scope>
    <source>
        <tissue evidence="8">Leaves</tissue>
    </source>
</reference>
<evidence type="ECO:0000256" key="3">
    <source>
        <dbReference type="ARBA" id="ARBA00023013"/>
    </source>
</evidence>
<evidence type="ECO:0000313" key="8">
    <source>
        <dbReference type="RefSeq" id="XP_027073192.1"/>
    </source>
</evidence>
<dbReference type="Proteomes" id="UP001652660">
    <property type="component" value="Chromosome 7c"/>
</dbReference>
<accession>A0A6P6T5B9</accession>
<feature type="region of interest" description="Disordered" evidence="5">
    <location>
        <begin position="148"/>
        <end position="191"/>
    </location>
</feature>
<keyword evidence="4" id="KW-0131">Cell cycle</keyword>
<name>A0A6P6T5B9_COFAR</name>
<comment type="similarity">
    <text evidence="2">Belongs to the CDI family. ICK/KRP subfamily.</text>
</comment>
<dbReference type="Gene3D" id="4.10.365.10">
    <property type="entry name" value="p27"/>
    <property type="match status" value="1"/>
</dbReference>
<evidence type="ECO:0000256" key="5">
    <source>
        <dbReference type="SAM" id="MobiDB-lite"/>
    </source>
</evidence>
<evidence type="ECO:0000256" key="2">
    <source>
        <dbReference type="ARBA" id="ARBA00010274"/>
    </source>
</evidence>
<comment type="subcellular location">
    <subcellularLocation>
        <location evidence="1">Nucleus</location>
        <location evidence="1">Nucleoplasm</location>
    </subcellularLocation>
</comment>
<evidence type="ECO:0000256" key="1">
    <source>
        <dbReference type="ARBA" id="ARBA00004642"/>
    </source>
</evidence>
<feature type="compositionally biased region" description="Polar residues" evidence="5">
    <location>
        <begin position="159"/>
        <end position="174"/>
    </location>
</feature>
<evidence type="ECO:0000313" key="7">
    <source>
        <dbReference type="Proteomes" id="UP001652660"/>
    </source>
</evidence>
<dbReference type="OrthoDB" id="9940972at2759"/>
<dbReference type="Pfam" id="PF02234">
    <property type="entry name" value="CDI"/>
    <property type="match status" value="1"/>
</dbReference>
<evidence type="ECO:0000256" key="4">
    <source>
        <dbReference type="ARBA" id="ARBA00023306"/>
    </source>
</evidence>
<dbReference type="GeneID" id="113697804"/>
<feature type="compositionally biased region" description="Basic and acidic residues" evidence="5">
    <location>
        <begin position="175"/>
        <end position="191"/>
    </location>
</feature>
<dbReference type="InterPro" id="IPR044275">
    <property type="entry name" value="KRP"/>
</dbReference>
<evidence type="ECO:0000259" key="6">
    <source>
        <dbReference type="Pfam" id="PF02234"/>
    </source>
</evidence>
<organism evidence="7 8">
    <name type="scientific">Coffea arabica</name>
    <name type="common">Arabian coffee</name>
    <dbReference type="NCBI Taxonomy" id="13443"/>
    <lineage>
        <taxon>Eukaryota</taxon>
        <taxon>Viridiplantae</taxon>
        <taxon>Streptophyta</taxon>
        <taxon>Embryophyta</taxon>
        <taxon>Tracheophyta</taxon>
        <taxon>Spermatophyta</taxon>
        <taxon>Magnoliopsida</taxon>
        <taxon>eudicotyledons</taxon>
        <taxon>Gunneridae</taxon>
        <taxon>Pentapetalae</taxon>
        <taxon>asterids</taxon>
        <taxon>lamiids</taxon>
        <taxon>Gentianales</taxon>
        <taxon>Rubiaceae</taxon>
        <taxon>Ixoroideae</taxon>
        <taxon>Gardenieae complex</taxon>
        <taxon>Bertiereae - Coffeeae clade</taxon>
        <taxon>Coffeeae</taxon>
        <taxon>Coffea</taxon>
    </lineage>
</organism>
<protein>
    <submittedName>
        <fullName evidence="8">Uncharacterized protein isoform X1</fullName>
    </submittedName>
</protein>
<proteinExistence type="inferred from homology"/>
<sequence>MKGIIVARMSKDKGIGEEVAETDVETTRAVPAVSATAGEGRKRKVGCGGELSYATSLVQLRSHRRLRVDDNVMLDDLTGNAAATGKLDDPCSSCCSSNGSSELDYDTSESVDPKVEEEEEGTVEVTTSTYELENCCRESSLYRRGTAPWAEVQAESGELESTTASRLRSMSSEENSSRCRTSTEEKNMPSKDELEEFFSAAEKNLQQKFAQKYNFDIVKEEPLQGRYEWVRVNP</sequence>
<dbReference type="InterPro" id="IPR044898">
    <property type="entry name" value="CDI_dom_sf"/>
</dbReference>
<reference evidence="7" key="1">
    <citation type="journal article" date="2025" name="Foods">
        <title>Unveiling the Microbial Signatures of Arabica Coffee Cherries: Insights into Ripeness Specific Diversity, Functional Traits, and Implications for Quality and Safety.</title>
        <authorList>
            <consortium name="RefSeq"/>
            <person name="Tenea G.N."/>
            <person name="Cifuentes V."/>
            <person name="Reyes P."/>
            <person name="Cevallos-Vallejos M."/>
        </authorList>
    </citation>
    <scope>NUCLEOTIDE SEQUENCE [LARGE SCALE GENOMIC DNA]</scope>
</reference>